<evidence type="ECO:0000313" key="1">
    <source>
        <dbReference type="EMBL" id="CAA7267146.1"/>
    </source>
</evidence>
<dbReference type="EMBL" id="CACVBS010000057">
    <property type="protein sequence ID" value="CAA7267146.1"/>
    <property type="molecule type" value="Genomic_DNA"/>
</dbReference>
<dbReference type="AlphaFoldDB" id="A0A8S0WW06"/>
<reference evidence="1 2" key="1">
    <citation type="submission" date="2020-01" db="EMBL/GenBank/DDBJ databases">
        <authorList>
            <person name="Gupta K D."/>
        </authorList>
    </citation>
    <scope>NUCLEOTIDE SEQUENCE [LARGE SCALE GENOMIC DNA]</scope>
</reference>
<evidence type="ECO:0000313" key="2">
    <source>
        <dbReference type="Proteomes" id="UP000467700"/>
    </source>
</evidence>
<protein>
    <submittedName>
        <fullName evidence="1">Uncharacterized protein</fullName>
    </submittedName>
</protein>
<comment type="caution">
    <text evidence="1">The sequence shown here is derived from an EMBL/GenBank/DDBJ whole genome shotgun (WGS) entry which is preliminary data.</text>
</comment>
<sequence>MSTPAGPKITVLYFAAASTTIGRTSEEIPIPNGGLKLAVLGQLLVSHYPNTDLKKILETSQWSVDCEMVEDPDTLKRTNSSVAEELKSVQPFDPSVLSLRPLGPDDFFGRIQRSCVAYTAAPPRKLDPTSSTGTLAFGG</sequence>
<organism evidence="1 2">
    <name type="scientific">Cyclocybe aegerita</name>
    <name type="common">Black poplar mushroom</name>
    <name type="synonym">Agrocybe aegerita</name>
    <dbReference type="NCBI Taxonomy" id="1973307"/>
    <lineage>
        <taxon>Eukaryota</taxon>
        <taxon>Fungi</taxon>
        <taxon>Dikarya</taxon>
        <taxon>Basidiomycota</taxon>
        <taxon>Agaricomycotina</taxon>
        <taxon>Agaricomycetes</taxon>
        <taxon>Agaricomycetidae</taxon>
        <taxon>Agaricales</taxon>
        <taxon>Agaricineae</taxon>
        <taxon>Bolbitiaceae</taxon>
        <taxon>Cyclocybe</taxon>
    </lineage>
</organism>
<dbReference type="Gene3D" id="3.10.20.30">
    <property type="match status" value="1"/>
</dbReference>
<dbReference type="Proteomes" id="UP000467700">
    <property type="component" value="Unassembled WGS sequence"/>
</dbReference>
<proteinExistence type="predicted"/>
<dbReference type="InterPro" id="IPR016155">
    <property type="entry name" value="Mopterin_synth/thiamin_S_b"/>
</dbReference>
<keyword evidence="2" id="KW-1185">Reference proteome</keyword>
<dbReference type="SUPFAM" id="SSF54285">
    <property type="entry name" value="MoaD/ThiS"/>
    <property type="match status" value="1"/>
</dbReference>
<name>A0A8S0WW06_CYCAE</name>
<gene>
    <name evidence="1" type="ORF">AAE3_LOCUS9062</name>
</gene>
<accession>A0A8S0WW06</accession>
<dbReference type="InterPro" id="IPR012675">
    <property type="entry name" value="Beta-grasp_dom_sf"/>
</dbReference>
<dbReference type="OrthoDB" id="5595860at2759"/>